<keyword evidence="3" id="KW-0731">Sigma factor</keyword>
<comment type="caution">
    <text evidence="6">The sequence shown here is derived from an EMBL/GenBank/DDBJ whole genome shotgun (WGS) entry which is preliminary data.</text>
</comment>
<dbReference type="Gene3D" id="1.10.10.10">
    <property type="entry name" value="Winged helix-like DNA-binding domain superfamily/Winged helix DNA-binding domain"/>
    <property type="match status" value="1"/>
</dbReference>
<evidence type="ECO:0000256" key="5">
    <source>
        <dbReference type="ARBA" id="ARBA00023163"/>
    </source>
</evidence>
<evidence type="ECO:0000256" key="4">
    <source>
        <dbReference type="ARBA" id="ARBA00023125"/>
    </source>
</evidence>
<keyword evidence="4" id="KW-0238">DNA-binding</keyword>
<evidence type="ECO:0000256" key="1">
    <source>
        <dbReference type="ARBA" id="ARBA00010641"/>
    </source>
</evidence>
<dbReference type="InterPro" id="IPR013324">
    <property type="entry name" value="RNA_pol_sigma_r3/r4-like"/>
</dbReference>
<dbReference type="PANTHER" id="PTHR43133:SF8">
    <property type="entry name" value="RNA POLYMERASE SIGMA FACTOR HI_1459-RELATED"/>
    <property type="match status" value="1"/>
</dbReference>
<dbReference type="NCBIfam" id="TIGR02937">
    <property type="entry name" value="sigma70-ECF"/>
    <property type="match status" value="1"/>
</dbReference>
<dbReference type="InterPro" id="IPR039425">
    <property type="entry name" value="RNA_pol_sigma-70-like"/>
</dbReference>
<dbReference type="RefSeq" id="WP_108112887.1">
    <property type="nucleotide sequence ID" value="NZ_QBKT01000001.1"/>
</dbReference>
<dbReference type="InterPro" id="IPR014284">
    <property type="entry name" value="RNA_pol_sigma-70_dom"/>
</dbReference>
<gene>
    <name evidence="6" type="ORF">C8N46_10184</name>
</gene>
<dbReference type="EMBL" id="QBKT01000001">
    <property type="protein sequence ID" value="PTX63484.1"/>
    <property type="molecule type" value="Genomic_DNA"/>
</dbReference>
<protein>
    <submittedName>
        <fullName evidence="6">RNA polymerase sigma-70 factor (ECF subfamily)</fullName>
    </submittedName>
</protein>
<evidence type="ECO:0000313" key="6">
    <source>
        <dbReference type="EMBL" id="PTX63484.1"/>
    </source>
</evidence>
<proteinExistence type="inferred from homology"/>
<dbReference type="InterPro" id="IPR013325">
    <property type="entry name" value="RNA_pol_sigma_r2"/>
</dbReference>
<keyword evidence="7" id="KW-1185">Reference proteome</keyword>
<keyword evidence="2" id="KW-0805">Transcription regulation</keyword>
<dbReference type="AlphaFoldDB" id="A0A2T6C579"/>
<evidence type="ECO:0000313" key="7">
    <source>
        <dbReference type="Proteomes" id="UP000244090"/>
    </source>
</evidence>
<organism evidence="6 7">
    <name type="scientific">Kordia periserrulae</name>
    <dbReference type="NCBI Taxonomy" id="701523"/>
    <lineage>
        <taxon>Bacteria</taxon>
        <taxon>Pseudomonadati</taxon>
        <taxon>Bacteroidota</taxon>
        <taxon>Flavobacteriia</taxon>
        <taxon>Flavobacteriales</taxon>
        <taxon>Flavobacteriaceae</taxon>
        <taxon>Kordia</taxon>
    </lineage>
</organism>
<keyword evidence="5" id="KW-0804">Transcription</keyword>
<dbReference type="PANTHER" id="PTHR43133">
    <property type="entry name" value="RNA POLYMERASE ECF-TYPE SIGMA FACTO"/>
    <property type="match status" value="1"/>
</dbReference>
<dbReference type="SUPFAM" id="SSF88946">
    <property type="entry name" value="Sigma2 domain of RNA polymerase sigma factors"/>
    <property type="match status" value="1"/>
</dbReference>
<evidence type="ECO:0000256" key="2">
    <source>
        <dbReference type="ARBA" id="ARBA00023015"/>
    </source>
</evidence>
<dbReference type="Gene3D" id="1.10.1740.10">
    <property type="match status" value="1"/>
</dbReference>
<dbReference type="GO" id="GO:0006352">
    <property type="term" value="P:DNA-templated transcription initiation"/>
    <property type="evidence" value="ECO:0007669"/>
    <property type="project" value="InterPro"/>
</dbReference>
<evidence type="ECO:0000256" key="3">
    <source>
        <dbReference type="ARBA" id="ARBA00023082"/>
    </source>
</evidence>
<name>A0A2T6C579_9FLAO</name>
<reference evidence="6 7" key="1">
    <citation type="submission" date="2018-04" db="EMBL/GenBank/DDBJ databases">
        <title>Genomic Encyclopedia of Archaeal and Bacterial Type Strains, Phase II (KMG-II): from individual species to whole genera.</title>
        <authorList>
            <person name="Goeker M."/>
        </authorList>
    </citation>
    <scope>NUCLEOTIDE SEQUENCE [LARGE SCALE GENOMIC DNA]</scope>
    <source>
        <strain evidence="6 7">DSM 25731</strain>
    </source>
</reference>
<dbReference type="InterPro" id="IPR036388">
    <property type="entry name" value="WH-like_DNA-bd_sf"/>
</dbReference>
<comment type="similarity">
    <text evidence="1">Belongs to the sigma-70 factor family. ECF subfamily.</text>
</comment>
<dbReference type="GO" id="GO:0016987">
    <property type="term" value="F:sigma factor activity"/>
    <property type="evidence" value="ECO:0007669"/>
    <property type="project" value="UniProtKB-KW"/>
</dbReference>
<sequence length="181" mass="21121">MSRNSTDAELQDLLRSDDKKALETIYVTYKNEFLNYAKRYGLDAHNATDIYQDAIIAMRHNFVNSQLVLTSSSIKTYLFGIGKFKILKKKKEATILMHVETEEEDYTEIFIEESTPSERVQTLSTYLDSISESCRKVLELFYYRNLTVDEIVELTDYKDGNTVRSHKSRCLKRLKSLFKKA</sequence>
<dbReference type="GO" id="GO:0003677">
    <property type="term" value="F:DNA binding"/>
    <property type="evidence" value="ECO:0007669"/>
    <property type="project" value="UniProtKB-KW"/>
</dbReference>
<dbReference type="SUPFAM" id="SSF88659">
    <property type="entry name" value="Sigma3 and sigma4 domains of RNA polymerase sigma factors"/>
    <property type="match status" value="1"/>
</dbReference>
<dbReference type="Proteomes" id="UP000244090">
    <property type="component" value="Unassembled WGS sequence"/>
</dbReference>
<dbReference type="OrthoDB" id="1099849at2"/>
<accession>A0A2T6C579</accession>